<dbReference type="EMBL" id="KV878349">
    <property type="protein sequence ID" value="OJJ44051.1"/>
    <property type="molecule type" value="Genomic_DNA"/>
</dbReference>
<gene>
    <name evidence="1" type="ORF">ASPZODRAFT_33732</name>
</gene>
<dbReference type="VEuPathDB" id="FungiDB:ASPZODRAFT_33732"/>
<feature type="non-terminal residue" evidence="1">
    <location>
        <position position="1"/>
    </location>
</feature>
<dbReference type="GeneID" id="34614721"/>
<evidence type="ECO:0000313" key="1">
    <source>
        <dbReference type="EMBL" id="OJJ44051.1"/>
    </source>
</evidence>
<sequence length="153" mass="15710">PSTLNITVLTAHNNQSTLECWSLDPGFTVSAQAGTSGSASLSLGALGGSTNATYVVIPGRYDGGQHNAPTVQWVVFLSGLAHITLPHSIDDAWILGGEDGVILALDTAAVSDGHITTYPSNEVTVALELPIAGSVVPEHRVLYSGACNATESL</sequence>
<keyword evidence="2" id="KW-1185">Reference proteome</keyword>
<name>A0A1L9SA82_9EURO</name>
<protein>
    <submittedName>
        <fullName evidence="1">Uncharacterized protein</fullName>
    </submittedName>
</protein>
<organism evidence="1 2">
    <name type="scientific">Penicilliopsis zonata CBS 506.65</name>
    <dbReference type="NCBI Taxonomy" id="1073090"/>
    <lineage>
        <taxon>Eukaryota</taxon>
        <taxon>Fungi</taxon>
        <taxon>Dikarya</taxon>
        <taxon>Ascomycota</taxon>
        <taxon>Pezizomycotina</taxon>
        <taxon>Eurotiomycetes</taxon>
        <taxon>Eurotiomycetidae</taxon>
        <taxon>Eurotiales</taxon>
        <taxon>Aspergillaceae</taxon>
        <taxon>Penicilliopsis</taxon>
    </lineage>
</organism>
<dbReference type="RefSeq" id="XP_022578561.1">
    <property type="nucleotide sequence ID" value="XM_022728257.1"/>
</dbReference>
<dbReference type="OrthoDB" id="3223416at2759"/>
<proteinExistence type="predicted"/>
<reference evidence="2" key="1">
    <citation type="journal article" date="2017" name="Genome Biol.">
        <title>Comparative genomics reveals high biological diversity and specific adaptations in the industrially and medically important fungal genus Aspergillus.</title>
        <authorList>
            <person name="de Vries R.P."/>
            <person name="Riley R."/>
            <person name="Wiebenga A."/>
            <person name="Aguilar-Osorio G."/>
            <person name="Amillis S."/>
            <person name="Uchima C.A."/>
            <person name="Anderluh G."/>
            <person name="Asadollahi M."/>
            <person name="Askin M."/>
            <person name="Barry K."/>
            <person name="Battaglia E."/>
            <person name="Bayram O."/>
            <person name="Benocci T."/>
            <person name="Braus-Stromeyer S.A."/>
            <person name="Caldana C."/>
            <person name="Canovas D."/>
            <person name="Cerqueira G.C."/>
            <person name="Chen F."/>
            <person name="Chen W."/>
            <person name="Choi C."/>
            <person name="Clum A."/>
            <person name="Dos Santos R.A."/>
            <person name="Damasio A.R."/>
            <person name="Diallinas G."/>
            <person name="Emri T."/>
            <person name="Fekete E."/>
            <person name="Flipphi M."/>
            <person name="Freyberg S."/>
            <person name="Gallo A."/>
            <person name="Gournas C."/>
            <person name="Habgood R."/>
            <person name="Hainaut M."/>
            <person name="Harispe M.L."/>
            <person name="Henrissat B."/>
            <person name="Hilden K.S."/>
            <person name="Hope R."/>
            <person name="Hossain A."/>
            <person name="Karabika E."/>
            <person name="Karaffa L."/>
            <person name="Karanyi Z."/>
            <person name="Krasevec N."/>
            <person name="Kuo A."/>
            <person name="Kusch H."/>
            <person name="LaButti K."/>
            <person name="Lagendijk E.L."/>
            <person name="Lapidus A."/>
            <person name="Levasseur A."/>
            <person name="Lindquist E."/>
            <person name="Lipzen A."/>
            <person name="Logrieco A.F."/>
            <person name="MacCabe A."/>
            <person name="Maekelae M.R."/>
            <person name="Malavazi I."/>
            <person name="Melin P."/>
            <person name="Meyer V."/>
            <person name="Mielnichuk N."/>
            <person name="Miskei M."/>
            <person name="Molnar A.P."/>
            <person name="Mule G."/>
            <person name="Ngan C.Y."/>
            <person name="Orejas M."/>
            <person name="Orosz E."/>
            <person name="Ouedraogo J.P."/>
            <person name="Overkamp K.M."/>
            <person name="Park H.-S."/>
            <person name="Perrone G."/>
            <person name="Piumi F."/>
            <person name="Punt P.J."/>
            <person name="Ram A.F."/>
            <person name="Ramon A."/>
            <person name="Rauscher S."/>
            <person name="Record E."/>
            <person name="Riano-Pachon D.M."/>
            <person name="Robert V."/>
            <person name="Roehrig J."/>
            <person name="Ruller R."/>
            <person name="Salamov A."/>
            <person name="Salih N.S."/>
            <person name="Samson R.A."/>
            <person name="Sandor E."/>
            <person name="Sanguinetti M."/>
            <person name="Schuetze T."/>
            <person name="Sepcic K."/>
            <person name="Shelest E."/>
            <person name="Sherlock G."/>
            <person name="Sophianopoulou V."/>
            <person name="Squina F.M."/>
            <person name="Sun H."/>
            <person name="Susca A."/>
            <person name="Todd R.B."/>
            <person name="Tsang A."/>
            <person name="Unkles S.E."/>
            <person name="van de Wiele N."/>
            <person name="van Rossen-Uffink D."/>
            <person name="Oliveira J.V."/>
            <person name="Vesth T.C."/>
            <person name="Visser J."/>
            <person name="Yu J.-H."/>
            <person name="Zhou M."/>
            <person name="Andersen M.R."/>
            <person name="Archer D.B."/>
            <person name="Baker S.E."/>
            <person name="Benoit I."/>
            <person name="Brakhage A.A."/>
            <person name="Braus G.H."/>
            <person name="Fischer R."/>
            <person name="Frisvad J.C."/>
            <person name="Goldman G.H."/>
            <person name="Houbraken J."/>
            <person name="Oakley B."/>
            <person name="Pocsi I."/>
            <person name="Scazzocchio C."/>
            <person name="Seiboth B."/>
            <person name="vanKuyk P.A."/>
            <person name="Wortman J."/>
            <person name="Dyer P.S."/>
            <person name="Grigoriev I.V."/>
        </authorList>
    </citation>
    <scope>NUCLEOTIDE SEQUENCE [LARGE SCALE GENOMIC DNA]</scope>
    <source>
        <strain evidence="2">CBS 506.65</strain>
    </source>
</reference>
<dbReference type="Proteomes" id="UP000184188">
    <property type="component" value="Unassembled WGS sequence"/>
</dbReference>
<dbReference type="AlphaFoldDB" id="A0A1L9SA82"/>
<accession>A0A1L9SA82</accession>
<feature type="non-terminal residue" evidence="1">
    <location>
        <position position="153"/>
    </location>
</feature>
<evidence type="ECO:0000313" key="2">
    <source>
        <dbReference type="Proteomes" id="UP000184188"/>
    </source>
</evidence>